<dbReference type="PROSITE" id="PS51257">
    <property type="entry name" value="PROKAR_LIPOPROTEIN"/>
    <property type="match status" value="1"/>
</dbReference>
<comment type="caution">
    <text evidence="1">The sequence shown here is derived from an EMBL/GenBank/DDBJ whole genome shotgun (WGS) entry which is preliminary data.</text>
</comment>
<organism evidence="1">
    <name type="scientific">Pluralibacter gergoviae</name>
    <name type="common">Enterobacter gergoviae</name>
    <dbReference type="NCBI Taxonomy" id="61647"/>
    <lineage>
        <taxon>Bacteria</taxon>
        <taxon>Pseudomonadati</taxon>
        <taxon>Pseudomonadota</taxon>
        <taxon>Gammaproteobacteria</taxon>
        <taxon>Enterobacterales</taxon>
        <taxon>Enterobacteriaceae</taxon>
        <taxon>Pluralibacter</taxon>
    </lineage>
</organism>
<reference evidence="1" key="1">
    <citation type="submission" date="2024-02" db="EMBL/GenBank/DDBJ databases">
        <authorList>
            <consortium name="Clinical and Environmental Microbiology Branch: Whole genome sequencing antimicrobial resistance pathogens in the healthcare setting"/>
        </authorList>
    </citation>
    <scope>NUCLEOTIDE SEQUENCE</scope>
    <source>
        <strain evidence="1">2021DK-00143</strain>
    </source>
</reference>
<dbReference type="EMBL" id="ABLOKC030000006">
    <property type="protein sequence ID" value="EML1470804.1"/>
    <property type="molecule type" value="Genomic_DNA"/>
</dbReference>
<proteinExistence type="predicted"/>
<protein>
    <recommendedName>
        <fullName evidence="2">Lipoprotein</fullName>
    </recommendedName>
</protein>
<evidence type="ECO:0000313" key="1">
    <source>
        <dbReference type="EMBL" id="EML1470804.1"/>
    </source>
</evidence>
<dbReference type="RefSeq" id="WP_048287935.1">
    <property type="nucleotide sequence ID" value="NZ_CACVCI010000001.1"/>
</dbReference>
<name>A0AAI9GLL1_PLUGE</name>
<accession>A0AAI9GLL1</accession>
<gene>
    <name evidence="1" type="ORF">QEG54_001506</name>
</gene>
<dbReference type="AlphaFoldDB" id="A0AAI9GLL1"/>
<evidence type="ECO:0008006" key="2">
    <source>
        <dbReference type="Google" id="ProtNLM"/>
    </source>
</evidence>
<sequence>MKVLLAGTALLLSGCATLVGEDEERIYIDSEPARSTFIITDDSGRIAASGTTPQSVTLKKADGSYFGGIRYTLALSSPGYSSELVPLRTRYSHWYTFGNLVFLGFPGWLAVDPFSGGMYTFRQHIIHLQLRPCPRGPWFFTCV</sequence>